<evidence type="ECO:0000256" key="4">
    <source>
        <dbReference type="ARBA" id="ARBA00059865"/>
    </source>
</evidence>
<dbReference type="PANTHER" id="PTHR13070">
    <property type="entry name" value="TRNA-SPLICING ENDONUCLEASE SUBUNIT SEN34-RELATED"/>
    <property type="match status" value="1"/>
</dbReference>
<dbReference type="GO" id="GO:0000379">
    <property type="term" value="P:tRNA-type intron splice site recognition and cleavage"/>
    <property type="evidence" value="ECO:0007669"/>
    <property type="project" value="UniProtKB-UniRule"/>
</dbReference>
<dbReference type="InterPro" id="IPR011856">
    <property type="entry name" value="tRNA_endonuc-like_dom_sf"/>
</dbReference>
<dbReference type="Proteomes" id="UP000606974">
    <property type="component" value="Unassembled WGS sequence"/>
</dbReference>
<feature type="active site" evidence="6">
    <location>
        <position position="237"/>
    </location>
</feature>
<evidence type="ECO:0000256" key="2">
    <source>
        <dbReference type="ARBA" id="ARBA00022694"/>
    </source>
</evidence>
<dbReference type="OrthoDB" id="48041at2759"/>
<name>A0A8H7AT08_9EURO</name>
<evidence type="ECO:0000256" key="3">
    <source>
        <dbReference type="ARBA" id="ARBA00023239"/>
    </source>
</evidence>
<dbReference type="Pfam" id="PF01974">
    <property type="entry name" value="tRNA_int_endo"/>
    <property type="match status" value="1"/>
</dbReference>
<feature type="region of interest" description="Disordered" evidence="7">
    <location>
        <begin position="133"/>
        <end position="169"/>
    </location>
</feature>
<gene>
    <name evidence="10" type="ORF">GJ744_011285</name>
</gene>
<dbReference type="PIRSF" id="PIRSF017250">
    <property type="entry name" value="tRNA_splic_SEN34"/>
    <property type="match status" value="1"/>
</dbReference>
<evidence type="ECO:0000313" key="10">
    <source>
        <dbReference type="EMBL" id="KAF7513019.1"/>
    </source>
</evidence>
<dbReference type="InterPro" id="IPR006677">
    <property type="entry name" value="tRNA_intron_Endonuc_cat-like"/>
</dbReference>
<keyword evidence="3 5" id="KW-0456">Lyase</keyword>
<dbReference type="SUPFAM" id="SSF53032">
    <property type="entry name" value="tRNA-intron endonuclease catalytic domain-like"/>
    <property type="match status" value="1"/>
</dbReference>
<feature type="domain" description="tRNA intron endonuclease catalytic" evidence="8">
    <location>
        <begin position="210"/>
        <end position="287"/>
    </location>
</feature>
<dbReference type="GO" id="GO:0000213">
    <property type="term" value="F:tRNA-intron lyase activity"/>
    <property type="evidence" value="ECO:0007669"/>
    <property type="project" value="UniProtKB-UniRule"/>
</dbReference>
<comment type="similarity">
    <text evidence="1 5">Belongs to the tRNA-intron endonuclease family.</text>
</comment>
<evidence type="ECO:0000256" key="1">
    <source>
        <dbReference type="ARBA" id="ARBA00008078"/>
    </source>
</evidence>
<dbReference type="EMBL" id="JAACFV010000008">
    <property type="protein sequence ID" value="KAF7513019.1"/>
    <property type="molecule type" value="Genomic_DNA"/>
</dbReference>
<dbReference type="GO" id="GO:0000214">
    <property type="term" value="C:tRNA-intron endonuclease complex"/>
    <property type="evidence" value="ECO:0007669"/>
    <property type="project" value="UniProtKB-UniRule"/>
</dbReference>
<reference evidence="10" key="1">
    <citation type="submission" date="2020-02" db="EMBL/GenBank/DDBJ databases">
        <authorList>
            <person name="Palmer J.M."/>
        </authorList>
    </citation>
    <scope>NUCLEOTIDE SEQUENCE</scope>
    <source>
        <strain evidence="10">EPUS1.4</strain>
        <tissue evidence="10">Thallus</tissue>
    </source>
</reference>
<dbReference type="InterPro" id="IPR059049">
    <property type="entry name" value="TSEN34_N"/>
</dbReference>
<dbReference type="CDD" id="cd22363">
    <property type="entry name" value="tRNA-intron_lyase_C"/>
    <property type="match status" value="1"/>
</dbReference>
<dbReference type="InterPro" id="IPR016690">
    <property type="entry name" value="TSEN34"/>
</dbReference>
<dbReference type="GO" id="GO:0003676">
    <property type="term" value="F:nucleic acid binding"/>
    <property type="evidence" value="ECO:0007669"/>
    <property type="project" value="InterPro"/>
</dbReference>
<evidence type="ECO:0000256" key="7">
    <source>
        <dbReference type="SAM" id="MobiDB-lite"/>
    </source>
</evidence>
<keyword evidence="11" id="KW-1185">Reference proteome</keyword>
<evidence type="ECO:0000256" key="5">
    <source>
        <dbReference type="PIRNR" id="PIRNR017250"/>
    </source>
</evidence>
<dbReference type="FunFam" id="3.40.1350.10:FF:000008">
    <property type="entry name" value="tRNA-splicing endonuclease subunit Sen34"/>
    <property type="match status" value="1"/>
</dbReference>
<dbReference type="InterPro" id="IPR036167">
    <property type="entry name" value="tRNA_intron_Endo_cat-like_sf"/>
</dbReference>
<protein>
    <recommendedName>
        <fullName evidence="5">tRNA-splicing endonuclease subunit Sen34</fullName>
        <ecNumber evidence="5">4.6.1.16</ecNumber>
    </recommendedName>
</protein>
<evidence type="ECO:0000313" key="11">
    <source>
        <dbReference type="Proteomes" id="UP000606974"/>
    </source>
</evidence>
<feature type="active site" evidence="6">
    <location>
        <position position="276"/>
    </location>
</feature>
<dbReference type="Gene3D" id="3.40.1350.10">
    <property type="match status" value="1"/>
</dbReference>
<dbReference type="Pfam" id="PF26577">
    <property type="entry name" value="TSEN34_N"/>
    <property type="match status" value="1"/>
</dbReference>
<dbReference type="PANTHER" id="PTHR13070:SF0">
    <property type="entry name" value="TRNA-SPLICING ENDONUCLEASE SUBUNIT SEN34"/>
    <property type="match status" value="1"/>
</dbReference>
<comment type="caution">
    <text evidence="10">The sequence shown here is derived from an EMBL/GenBank/DDBJ whole genome shotgun (WGS) entry which is preliminary data.</text>
</comment>
<accession>A0A8H7AT08</accession>
<organism evidence="10 11">
    <name type="scientific">Endocarpon pusillum</name>
    <dbReference type="NCBI Taxonomy" id="364733"/>
    <lineage>
        <taxon>Eukaryota</taxon>
        <taxon>Fungi</taxon>
        <taxon>Dikarya</taxon>
        <taxon>Ascomycota</taxon>
        <taxon>Pezizomycotina</taxon>
        <taxon>Eurotiomycetes</taxon>
        <taxon>Chaetothyriomycetidae</taxon>
        <taxon>Verrucariales</taxon>
        <taxon>Verrucariaceae</taxon>
        <taxon>Endocarpon</taxon>
    </lineage>
</organism>
<proteinExistence type="inferred from homology"/>
<dbReference type="AlphaFoldDB" id="A0A8H7AT08"/>
<evidence type="ECO:0000256" key="6">
    <source>
        <dbReference type="PIRSR" id="PIRSR017250-50"/>
    </source>
</evidence>
<keyword evidence="2 5" id="KW-0819">tRNA processing</keyword>
<dbReference type="EC" id="4.6.1.16" evidence="5"/>
<sequence length="309" mass="33524">MDANPDLPIPVSLIAGRYLLFAVDAVTYLRREHHICGVTIGTLPQAPQQNVFLGLPLELMPEEVRLLVEKGLAYVIDDAMAHQHGLANASARKRVHYVKHLRDKGRQAAISQTGAKEHSRALALSKARSKALKAPTIRAASHDESEDTNLTDTAEQDSLFGPSTPSGLASSDSLSITTFGVTPASSASLLTPPPPPPAYAEASLPAVPESYPMFKHLHSNGYFPSPGLRFGCQYMVYPGDPLRFHSHFLASYVGWHQELDLMDLVGGGRLGTGVKKGYLIGGVEKKKNQDNADMGTERVRTFSIEWASM</sequence>
<evidence type="ECO:0000259" key="8">
    <source>
        <dbReference type="Pfam" id="PF01974"/>
    </source>
</evidence>
<evidence type="ECO:0000259" key="9">
    <source>
        <dbReference type="Pfam" id="PF26577"/>
    </source>
</evidence>
<feature type="active site" evidence="6">
    <location>
        <position position="245"/>
    </location>
</feature>
<comment type="function">
    <text evidence="4">Constitutes one of the two catalytic subunit of the tRNA-splicing endonuclease complex, a complex responsible for identification and cleavage of the splice sites in pre-tRNA. It cleaves pre-tRNA at the 5'- and 3'-splice sites to release the intron. The products are an intron and two tRNA half-molecules bearing 2',3'-cyclic phosphate and 5'-OH termini. There are no conserved sequences at the splice sites, but the intron is invariably located at the same site in the gene, placing the splice sites an invariant distance from the constant structural features of the tRNA body. It probably carries the active site for 3'-splice site cleavage.</text>
</comment>
<feature type="domain" description="TSEN34 N-terminal" evidence="9">
    <location>
        <begin position="9"/>
        <end position="78"/>
    </location>
</feature>